<dbReference type="InterPro" id="IPR010982">
    <property type="entry name" value="Lambda_DNA-bd_dom_sf"/>
</dbReference>
<dbReference type="InterPro" id="IPR001387">
    <property type="entry name" value="Cro/C1-type_HTH"/>
</dbReference>
<protein>
    <recommendedName>
        <fullName evidence="1">HTH cro/C1-type domain-containing protein</fullName>
    </recommendedName>
</protein>
<comment type="caution">
    <text evidence="2">The sequence shown here is derived from an EMBL/GenBank/DDBJ whole genome shotgun (WGS) entry which is preliminary data.</text>
</comment>
<dbReference type="CDD" id="cd00093">
    <property type="entry name" value="HTH_XRE"/>
    <property type="match status" value="1"/>
</dbReference>
<dbReference type="RefSeq" id="WP_212781331.1">
    <property type="nucleotide sequence ID" value="NZ_BMAY01000015.1"/>
</dbReference>
<dbReference type="Gene3D" id="1.10.260.40">
    <property type="entry name" value="lambda repressor-like DNA-binding domains"/>
    <property type="match status" value="1"/>
</dbReference>
<dbReference type="PROSITE" id="PS50943">
    <property type="entry name" value="HTH_CROC1"/>
    <property type="match status" value="1"/>
</dbReference>
<proteinExistence type="predicted"/>
<accession>A0A916QHT8</accession>
<dbReference type="Proteomes" id="UP000677218">
    <property type="component" value="Unassembled WGS sequence"/>
</dbReference>
<keyword evidence="3" id="KW-1185">Reference proteome</keyword>
<evidence type="ECO:0000313" key="2">
    <source>
        <dbReference type="EMBL" id="GFZ27650.1"/>
    </source>
</evidence>
<name>A0A916QHT8_9LACO</name>
<dbReference type="GO" id="GO:0003677">
    <property type="term" value="F:DNA binding"/>
    <property type="evidence" value="ECO:0007669"/>
    <property type="project" value="InterPro"/>
</dbReference>
<sequence length="281" mass="33356">MKIGEALRKIRTDLGLSQAKMCEGIVQRPFYSLVESGKSGIGAESLIMILVSHKIDINYFYNLVYKSYMSKEEKINEELQEEMEYAVHSKNSSLLEYECNKILSLSDNTILKIRTIVTRAYFEGKLGEIDESVKKRICMEFDKEEKWIDKPEYIRLLANTMPILEIDMIDSLIIHLLRSIDKKEFISELMTERYLRILENYLVTCFDRDVYLKEKYSTHIYNVIKYVLNASESFHFIIYKLHARYMYALFQNDEEERQDIVRFLKKYGYGNVIKSWPKVEL</sequence>
<dbReference type="SUPFAM" id="SSF47413">
    <property type="entry name" value="lambda repressor-like DNA-binding domains"/>
    <property type="match status" value="1"/>
</dbReference>
<reference evidence="2" key="1">
    <citation type="submission" date="2020-08" db="EMBL/GenBank/DDBJ databases">
        <title>Taxonomic study for Lactobacillus species isolated from hardwood bark.</title>
        <authorList>
            <person name="Tohno M."/>
            <person name="Tanizawa Y."/>
        </authorList>
    </citation>
    <scope>NUCLEOTIDE SEQUENCE</scope>
    <source>
        <strain evidence="2">B40</strain>
    </source>
</reference>
<dbReference type="EMBL" id="BMAY01000015">
    <property type="protein sequence ID" value="GFZ27650.1"/>
    <property type="molecule type" value="Genomic_DNA"/>
</dbReference>
<evidence type="ECO:0000313" key="3">
    <source>
        <dbReference type="Proteomes" id="UP000677218"/>
    </source>
</evidence>
<feature type="domain" description="HTH cro/C1-type" evidence="1">
    <location>
        <begin position="7"/>
        <end position="60"/>
    </location>
</feature>
<gene>
    <name evidence="2" type="ORF">LCB40_15300</name>
</gene>
<evidence type="ECO:0000259" key="1">
    <source>
        <dbReference type="PROSITE" id="PS50943"/>
    </source>
</evidence>
<organism evidence="2 3">
    <name type="scientific">Lactobacillus corticis</name>
    <dbReference type="NCBI Taxonomy" id="2201249"/>
    <lineage>
        <taxon>Bacteria</taxon>
        <taxon>Bacillati</taxon>
        <taxon>Bacillota</taxon>
        <taxon>Bacilli</taxon>
        <taxon>Lactobacillales</taxon>
        <taxon>Lactobacillaceae</taxon>
        <taxon>Lactobacillus</taxon>
    </lineage>
</organism>
<dbReference type="AlphaFoldDB" id="A0A916QHT8"/>